<proteinExistence type="predicted"/>
<organism evidence="3">
    <name type="scientific">Anopheles triannulatus</name>
    <dbReference type="NCBI Taxonomy" id="58253"/>
    <lineage>
        <taxon>Eukaryota</taxon>
        <taxon>Metazoa</taxon>
        <taxon>Ecdysozoa</taxon>
        <taxon>Arthropoda</taxon>
        <taxon>Hexapoda</taxon>
        <taxon>Insecta</taxon>
        <taxon>Pterygota</taxon>
        <taxon>Neoptera</taxon>
        <taxon>Endopterygota</taxon>
        <taxon>Diptera</taxon>
        <taxon>Nematocera</taxon>
        <taxon>Culicoidea</taxon>
        <taxon>Culicidae</taxon>
        <taxon>Anophelinae</taxon>
        <taxon>Anopheles</taxon>
    </lineage>
</organism>
<feature type="chain" id="PRO_5014863078" evidence="2">
    <location>
        <begin position="21"/>
        <end position="87"/>
    </location>
</feature>
<evidence type="ECO:0000256" key="2">
    <source>
        <dbReference type="SAM" id="SignalP"/>
    </source>
</evidence>
<keyword evidence="2" id="KW-0732">Signal</keyword>
<protein>
    <submittedName>
        <fullName evidence="3">Putative secreted protein</fullName>
    </submittedName>
</protein>
<sequence>MTLASLQFFLICLILSSTMRLRCRESLRQEEKLVLMRPTSRVPANRPRPRRLLHSAEGPLDKHTNTHTHTQTHLRVCKEQERYLNYL</sequence>
<feature type="signal peptide" evidence="2">
    <location>
        <begin position="1"/>
        <end position="20"/>
    </location>
</feature>
<dbReference type="EMBL" id="GGFK01013540">
    <property type="protein sequence ID" value="MBW46861.1"/>
    <property type="molecule type" value="Transcribed_RNA"/>
</dbReference>
<name>A0A2M4B1D2_9DIPT</name>
<accession>A0A2M4B1D2</accession>
<evidence type="ECO:0000313" key="3">
    <source>
        <dbReference type="EMBL" id="MBW46861.1"/>
    </source>
</evidence>
<evidence type="ECO:0000256" key="1">
    <source>
        <dbReference type="SAM" id="MobiDB-lite"/>
    </source>
</evidence>
<dbReference type="AlphaFoldDB" id="A0A2M4B1D2"/>
<feature type="region of interest" description="Disordered" evidence="1">
    <location>
        <begin position="38"/>
        <end position="74"/>
    </location>
</feature>
<reference evidence="3" key="1">
    <citation type="submission" date="2018-01" db="EMBL/GenBank/DDBJ databases">
        <title>An insight into the sialome of Amazonian anophelines.</title>
        <authorList>
            <person name="Ribeiro J.M."/>
            <person name="Scarpassa V."/>
            <person name="Calvo E."/>
        </authorList>
    </citation>
    <scope>NUCLEOTIDE SEQUENCE</scope>
    <source>
        <tissue evidence="3">Salivary glands</tissue>
    </source>
</reference>